<dbReference type="Proteomes" id="UP000054886">
    <property type="component" value="Unassembled WGS sequence"/>
</dbReference>
<evidence type="ECO:0000313" key="6">
    <source>
        <dbReference type="EMBL" id="KTB04694.1"/>
    </source>
</evidence>
<dbReference type="GO" id="GO:0004066">
    <property type="term" value="F:asparagine synthase (glutamine-hydrolyzing) activity"/>
    <property type="evidence" value="ECO:0007669"/>
    <property type="project" value="InterPro"/>
</dbReference>
<feature type="domain" description="Glutamine amidotransferase type-2" evidence="5">
    <location>
        <begin position="72"/>
        <end position="169"/>
    </location>
</feature>
<evidence type="ECO:0000256" key="1">
    <source>
        <dbReference type="ARBA" id="ARBA00022605"/>
    </source>
</evidence>
<sequence length="517" mass="58554">MCGILLCYGPSFKAEDDRLLEFYEDEVPRLGYDDNIESMVKLVRCRGPNYSSMRQIKDVNSIWISSVLSLRQPFTKQSIVIGNKYVLQFNGELYNDEIIESGNDTQFLSGLLKKCISEDDVFNILHGLDGEFAFTIQDLENNLIYFGRDTIGKRSLSYSLNYNISELIVTSVSGSDNGSRIFNDCVAGVIYKYDIDRNILDTTSTLRKPWSITREHDDDMTHIDTCTKNLYDLLSGATRKRVESIHPLHIENSPISILFSGGLDCSVITALVCETLISRNMHDHATIELLNVAFENLRTGMMPQDAPDRQLAVKSYSELCEKYPNINIKLIEVDVSYAEYMKHRPEVVDLMYPKNTEMDLSIAIAFYFASRGDGFITDDNGVRKEYKRKGLVLFSGLGADELYGGYYKLSNKHEDELANELTTQINNIYRRNLNRDDKVIASNGVEVRYPFLAEEVVEFSTASIPLNYKRDKMILRNIASSILGLHGLSAEKKRAIQFGAKSAKMTKNGNKNGTDLL</sequence>
<keyword evidence="2" id="KW-0061">Asparagine biosynthesis</keyword>
<reference evidence="6 7" key="1">
    <citation type="submission" date="2015-10" db="EMBL/GenBank/DDBJ databases">
        <title>Draft genomes sequences of Candida glabrata isolates 1A, 1B, 2A, 2B, 3A and 3B.</title>
        <authorList>
            <person name="Haavelsrud O.E."/>
            <person name="Gaustad P."/>
        </authorList>
    </citation>
    <scope>NUCLEOTIDE SEQUENCE [LARGE SCALE GENOMIC DNA]</scope>
    <source>
        <strain evidence="6">910700640</strain>
    </source>
</reference>
<dbReference type="VEuPathDB" id="FungiDB:B1J91_H06963g"/>
<gene>
    <name evidence="6" type="ORF">AO440_002191</name>
</gene>
<evidence type="ECO:0000313" key="7">
    <source>
        <dbReference type="Proteomes" id="UP000054886"/>
    </source>
</evidence>
<dbReference type="AlphaFoldDB" id="A0A0W0EA66"/>
<dbReference type="Pfam" id="PF00733">
    <property type="entry name" value="Asn_synthase"/>
    <property type="match status" value="2"/>
</dbReference>
<dbReference type="InterPro" id="IPR017932">
    <property type="entry name" value="GATase_2_dom"/>
</dbReference>
<dbReference type="InterPro" id="IPR051857">
    <property type="entry name" value="Asn_synthetase_domain"/>
</dbReference>
<accession>A0A0W0EA66</accession>
<proteinExistence type="predicted"/>
<evidence type="ECO:0000259" key="5">
    <source>
        <dbReference type="Pfam" id="PF13537"/>
    </source>
</evidence>
<dbReference type="GO" id="GO:0006529">
    <property type="term" value="P:asparagine biosynthetic process"/>
    <property type="evidence" value="ECO:0007669"/>
    <property type="project" value="UniProtKB-KW"/>
</dbReference>
<dbReference type="SUPFAM" id="SSF52402">
    <property type="entry name" value="Adenine nucleotide alpha hydrolases-like"/>
    <property type="match status" value="1"/>
</dbReference>
<feature type="domain" description="Asparagine synthetase" evidence="4">
    <location>
        <begin position="412"/>
        <end position="491"/>
    </location>
</feature>
<keyword evidence="1" id="KW-0028">Amino-acid biosynthesis</keyword>
<evidence type="ECO:0000259" key="4">
    <source>
        <dbReference type="Pfam" id="PF00733"/>
    </source>
</evidence>
<dbReference type="PANTHER" id="PTHR45937:SF1">
    <property type="entry name" value="ASPARAGINE SYNTHETASE DOMAIN-CONTAINING PROTEIN 1"/>
    <property type="match status" value="1"/>
</dbReference>
<evidence type="ECO:0000256" key="3">
    <source>
        <dbReference type="ARBA" id="ARBA00022962"/>
    </source>
</evidence>
<dbReference type="VEuPathDB" id="FungiDB:CAGL0H06963g"/>
<organism evidence="6 7">
    <name type="scientific">Candida glabrata</name>
    <name type="common">Yeast</name>
    <name type="synonym">Torulopsis glabrata</name>
    <dbReference type="NCBI Taxonomy" id="5478"/>
    <lineage>
        <taxon>Eukaryota</taxon>
        <taxon>Fungi</taxon>
        <taxon>Dikarya</taxon>
        <taxon>Ascomycota</taxon>
        <taxon>Saccharomycotina</taxon>
        <taxon>Saccharomycetes</taxon>
        <taxon>Saccharomycetales</taxon>
        <taxon>Saccharomycetaceae</taxon>
        <taxon>Nakaseomyces</taxon>
    </lineage>
</organism>
<dbReference type="CDD" id="cd01991">
    <property type="entry name" value="Asn_synthase_B_C"/>
    <property type="match status" value="1"/>
</dbReference>
<protein>
    <submittedName>
        <fullName evidence="6">Asparagine synthetase domain-containing protein</fullName>
    </submittedName>
</protein>
<name>A0A0W0EA66_CANGB</name>
<dbReference type="CDD" id="cd03766">
    <property type="entry name" value="Gn_AT_II_novel"/>
    <property type="match status" value="1"/>
</dbReference>
<dbReference type="InterPro" id="IPR014729">
    <property type="entry name" value="Rossmann-like_a/b/a_fold"/>
</dbReference>
<dbReference type="Gene3D" id="3.40.50.620">
    <property type="entry name" value="HUPs"/>
    <property type="match status" value="1"/>
</dbReference>
<dbReference type="PANTHER" id="PTHR45937">
    <property type="entry name" value="ASPARAGINE SYNTHETASE DOMAIN-CONTAINING PROTEIN 1"/>
    <property type="match status" value="1"/>
</dbReference>
<keyword evidence="3" id="KW-0315">Glutamine amidotransferase</keyword>
<dbReference type="VEuPathDB" id="FungiDB:GVI51_H06853"/>
<dbReference type="Gene3D" id="3.60.20.10">
    <property type="entry name" value="Glutamine Phosphoribosylpyrophosphate, subunit 1, domain 1"/>
    <property type="match status" value="1"/>
</dbReference>
<dbReference type="InterPro" id="IPR001962">
    <property type="entry name" value="Asn_synthase"/>
</dbReference>
<dbReference type="EMBL" id="LLZZ01000116">
    <property type="protein sequence ID" value="KTB04694.1"/>
    <property type="molecule type" value="Genomic_DNA"/>
</dbReference>
<dbReference type="Pfam" id="PF13537">
    <property type="entry name" value="GATase_7"/>
    <property type="match status" value="1"/>
</dbReference>
<comment type="caution">
    <text evidence="6">The sequence shown here is derived from an EMBL/GenBank/DDBJ whole genome shotgun (WGS) entry which is preliminary data.</text>
</comment>
<feature type="domain" description="Asparagine synthetase" evidence="4">
    <location>
        <begin position="252"/>
        <end position="407"/>
    </location>
</feature>
<evidence type="ECO:0000256" key="2">
    <source>
        <dbReference type="ARBA" id="ARBA00022888"/>
    </source>
</evidence>
<dbReference type="SUPFAM" id="SSF56235">
    <property type="entry name" value="N-terminal nucleophile aminohydrolases (Ntn hydrolases)"/>
    <property type="match status" value="1"/>
</dbReference>
<dbReference type="InterPro" id="IPR029055">
    <property type="entry name" value="Ntn_hydrolases_N"/>
</dbReference>
<dbReference type="VEuPathDB" id="FungiDB:GWK60_H06919"/>